<evidence type="ECO:0000313" key="2">
    <source>
        <dbReference type="Proteomes" id="UP001529510"/>
    </source>
</evidence>
<organism evidence="1 2">
    <name type="scientific">Cirrhinus mrigala</name>
    <name type="common">Mrigala</name>
    <dbReference type="NCBI Taxonomy" id="683832"/>
    <lineage>
        <taxon>Eukaryota</taxon>
        <taxon>Metazoa</taxon>
        <taxon>Chordata</taxon>
        <taxon>Craniata</taxon>
        <taxon>Vertebrata</taxon>
        <taxon>Euteleostomi</taxon>
        <taxon>Actinopterygii</taxon>
        <taxon>Neopterygii</taxon>
        <taxon>Teleostei</taxon>
        <taxon>Ostariophysi</taxon>
        <taxon>Cypriniformes</taxon>
        <taxon>Cyprinidae</taxon>
        <taxon>Labeoninae</taxon>
        <taxon>Labeonini</taxon>
        <taxon>Cirrhinus</taxon>
    </lineage>
</organism>
<accession>A0ABD0MIN2</accession>
<name>A0ABD0MIN2_CIRMR</name>
<evidence type="ECO:0000313" key="1">
    <source>
        <dbReference type="EMBL" id="KAL0148764.1"/>
    </source>
</evidence>
<keyword evidence="2" id="KW-1185">Reference proteome</keyword>
<dbReference type="Proteomes" id="UP001529510">
    <property type="component" value="Unassembled WGS sequence"/>
</dbReference>
<comment type="caution">
    <text evidence="1">The sequence shown here is derived from an EMBL/GenBank/DDBJ whole genome shotgun (WGS) entry which is preliminary data.</text>
</comment>
<gene>
    <name evidence="1" type="ORF">M9458_055942</name>
</gene>
<dbReference type="AlphaFoldDB" id="A0ABD0MIN2"/>
<dbReference type="EMBL" id="JAMKFB020000679">
    <property type="protein sequence ID" value="KAL0148764.1"/>
    <property type="molecule type" value="Genomic_DNA"/>
</dbReference>
<proteinExistence type="predicted"/>
<feature type="non-terminal residue" evidence="1">
    <location>
        <position position="1"/>
    </location>
</feature>
<sequence length="65" mass="7370">CFVRVEEPTVSLSRHRACPVGPTGPNIQSCGSRPQRARRFHSTLEFIFMIRLSQSVVLLEPKKMS</sequence>
<protein>
    <submittedName>
        <fullName evidence="1">Uncharacterized protein</fullName>
    </submittedName>
</protein>
<reference evidence="1 2" key="1">
    <citation type="submission" date="2024-05" db="EMBL/GenBank/DDBJ databases">
        <title>Genome sequencing and assembly of Indian major carp, Cirrhinus mrigala (Hamilton, 1822).</title>
        <authorList>
            <person name="Mohindra V."/>
            <person name="Chowdhury L.M."/>
            <person name="Lal K."/>
            <person name="Jena J.K."/>
        </authorList>
    </citation>
    <scope>NUCLEOTIDE SEQUENCE [LARGE SCALE GENOMIC DNA]</scope>
    <source>
        <strain evidence="1">CM1030</strain>
        <tissue evidence="1">Blood</tissue>
    </source>
</reference>